<proteinExistence type="predicted"/>
<dbReference type="RefSeq" id="WP_377280664.1">
    <property type="nucleotide sequence ID" value="NZ_JBHRSI010000001.1"/>
</dbReference>
<sequence>MRNPLDARVEQPFARPVLTAAAAIAAVLVVFAVGAGVWVNERRQDSVERALLAQGYGPAHVEPIPGDECWRAREGFRWRTATKSGWACAGPGDEVTLHEGRFDGSWP</sequence>
<organism evidence="2 3">
    <name type="scientific">Phenylobacterium terrae</name>
    <dbReference type="NCBI Taxonomy" id="2665495"/>
    <lineage>
        <taxon>Bacteria</taxon>
        <taxon>Pseudomonadati</taxon>
        <taxon>Pseudomonadota</taxon>
        <taxon>Alphaproteobacteria</taxon>
        <taxon>Caulobacterales</taxon>
        <taxon>Caulobacteraceae</taxon>
        <taxon>Phenylobacterium</taxon>
    </lineage>
</organism>
<evidence type="ECO:0000256" key="1">
    <source>
        <dbReference type="SAM" id="Phobius"/>
    </source>
</evidence>
<feature type="transmembrane region" description="Helical" evidence="1">
    <location>
        <begin position="20"/>
        <end position="39"/>
    </location>
</feature>
<accession>A0ABW4MXB7</accession>
<reference evidence="3" key="1">
    <citation type="journal article" date="2019" name="Int. J. Syst. Evol. Microbiol.">
        <title>The Global Catalogue of Microorganisms (GCM) 10K type strain sequencing project: providing services to taxonomists for standard genome sequencing and annotation.</title>
        <authorList>
            <consortium name="The Broad Institute Genomics Platform"/>
            <consortium name="The Broad Institute Genome Sequencing Center for Infectious Disease"/>
            <person name="Wu L."/>
            <person name="Ma J."/>
        </authorList>
    </citation>
    <scope>NUCLEOTIDE SEQUENCE [LARGE SCALE GENOMIC DNA]</scope>
    <source>
        <strain evidence="3">DFY28</strain>
    </source>
</reference>
<comment type="caution">
    <text evidence="2">The sequence shown here is derived from an EMBL/GenBank/DDBJ whole genome shotgun (WGS) entry which is preliminary data.</text>
</comment>
<evidence type="ECO:0000313" key="2">
    <source>
        <dbReference type="EMBL" id="MFD1782276.1"/>
    </source>
</evidence>
<keyword evidence="3" id="KW-1185">Reference proteome</keyword>
<keyword evidence="1" id="KW-0472">Membrane</keyword>
<evidence type="ECO:0000313" key="3">
    <source>
        <dbReference type="Proteomes" id="UP001597237"/>
    </source>
</evidence>
<dbReference type="Proteomes" id="UP001597237">
    <property type="component" value="Unassembled WGS sequence"/>
</dbReference>
<protein>
    <submittedName>
        <fullName evidence="2">Uncharacterized protein</fullName>
    </submittedName>
</protein>
<dbReference type="EMBL" id="JBHUEY010000001">
    <property type="protein sequence ID" value="MFD1782276.1"/>
    <property type="molecule type" value="Genomic_DNA"/>
</dbReference>
<name>A0ABW4MXB7_9CAUL</name>
<keyword evidence="1" id="KW-0812">Transmembrane</keyword>
<gene>
    <name evidence="2" type="ORF">ACFSC0_02635</name>
</gene>
<keyword evidence="1" id="KW-1133">Transmembrane helix</keyword>